<dbReference type="InterPro" id="IPR025657">
    <property type="entry name" value="RadC_JAB"/>
</dbReference>
<dbReference type="InterPro" id="IPR010994">
    <property type="entry name" value="RuvA_2-like"/>
</dbReference>
<dbReference type="GO" id="GO:0006508">
    <property type="term" value="P:proteolysis"/>
    <property type="evidence" value="ECO:0007669"/>
    <property type="project" value="UniProtKB-KW"/>
</dbReference>
<dbReference type="InterPro" id="IPR020891">
    <property type="entry name" value="UPF0758_CS"/>
</dbReference>
<name>A0AA37WQF6_9GAMM</name>
<keyword evidence="4" id="KW-0862">Zinc</keyword>
<comment type="caution">
    <text evidence="8">The sequence shown here is derived from an EMBL/GenBank/DDBJ whole genome shotgun (WGS) entry which is preliminary data.</text>
</comment>
<feature type="domain" description="MPN" evidence="7">
    <location>
        <begin position="102"/>
        <end position="224"/>
    </location>
</feature>
<evidence type="ECO:0000256" key="6">
    <source>
        <dbReference type="RuleBase" id="RU003797"/>
    </source>
</evidence>
<keyword evidence="1" id="KW-0645">Protease</keyword>
<evidence type="ECO:0000256" key="5">
    <source>
        <dbReference type="ARBA" id="ARBA00023049"/>
    </source>
</evidence>
<dbReference type="Pfam" id="PF04002">
    <property type="entry name" value="RadC"/>
    <property type="match status" value="1"/>
</dbReference>
<dbReference type="Proteomes" id="UP001156870">
    <property type="component" value="Unassembled WGS sequence"/>
</dbReference>
<keyword evidence="9" id="KW-1185">Reference proteome</keyword>
<sequence length="224" mass="24891">MAICHWPEGERPREKLLQRGPSALSDAELLAIFLRTGCKGKSAVDLARDLLTQFGGVRTLLSADQSSFCQAHGLGSAKYAQLQAVLELSRRHLAESLTQADAFTNPIVVKRFLMSHLQDRDREIFAVIFLDAQLRMLAYEELFQGTIDGARIYAREVVKASLQHNASSVIIAHNHPSGDPEPSRDDKVMTERLNEALALVEIRLLDHFVIGNADGVSFSERGWL</sequence>
<keyword evidence="2" id="KW-0479">Metal-binding</keyword>
<dbReference type="PANTHER" id="PTHR30471">
    <property type="entry name" value="DNA REPAIR PROTEIN RADC"/>
    <property type="match status" value="1"/>
</dbReference>
<comment type="similarity">
    <text evidence="6">Belongs to the UPF0758 family.</text>
</comment>
<dbReference type="NCBIfam" id="TIGR00608">
    <property type="entry name" value="radc"/>
    <property type="match status" value="1"/>
</dbReference>
<dbReference type="EMBL" id="BSPD01000065">
    <property type="protein sequence ID" value="GLS27142.1"/>
    <property type="molecule type" value="Genomic_DNA"/>
</dbReference>
<dbReference type="SUPFAM" id="SSF47781">
    <property type="entry name" value="RuvA domain 2-like"/>
    <property type="match status" value="1"/>
</dbReference>
<evidence type="ECO:0000256" key="4">
    <source>
        <dbReference type="ARBA" id="ARBA00022833"/>
    </source>
</evidence>
<dbReference type="InterPro" id="IPR001405">
    <property type="entry name" value="UPF0758"/>
</dbReference>
<dbReference type="Gene3D" id="3.40.140.10">
    <property type="entry name" value="Cytidine Deaminase, domain 2"/>
    <property type="match status" value="1"/>
</dbReference>
<protein>
    <submittedName>
        <fullName evidence="8">UPF0758 protein</fullName>
    </submittedName>
</protein>
<gene>
    <name evidence="8" type="ORF">GCM10007877_28610</name>
</gene>
<dbReference type="PANTHER" id="PTHR30471:SF3">
    <property type="entry name" value="UPF0758 PROTEIN YEES-RELATED"/>
    <property type="match status" value="1"/>
</dbReference>
<evidence type="ECO:0000259" key="7">
    <source>
        <dbReference type="PROSITE" id="PS50249"/>
    </source>
</evidence>
<evidence type="ECO:0000313" key="9">
    <source>
        <dbReference type="Proteomes" id="UP001156870"/>
    </source>
</evidence>
<dbReference type="InterPro" id="IPR037518">
    <property type="entry name" value="MPN"/>
</dbReference>
<dbReference type="Pfam" id="PF20582">
    <property type="entry name" value="UPF0758_N"/>
    <property type="match status" value="1"/>
</dbReference>
<organism evidence="8 9">
    <name type="scientific">Marinibactrum halimedae</name>
    <dbReference type="NCBI Taxonomy" id="1444977"/>
    <lineage>
        <taxon>Bacteria</taxon>
        <taxon>Pseudomonadati</taxon>
        <taxon>Pseudomonadota</taxon>
        <taxon>Gammaproteobacteria</taxon>
        <taxon>Cellvibrionales</taxon>
        <taxon>Cellvibrionaceae</taxon>
        <taxon>Marinibactrum</taxon>
    </lineage>
</organism>
<dbReference type="GO" id="GO:0008237">
    <property type="term" value="F:metallopeptidase activity"/>
    <property type="evidence" value="ECO:0007669"/>
    <property type="project" value="UniProtKB-KW"/>
</dbReference>
<accession>A0AA37WQF6</accession>
<dbReference type="CDD" id="cd08071">
    <property type="entry name" value="MPN_DUF2466"/>
    <property type="match status" value="1"/>
</dbReference>
<evidence type="ECO:0000313" key="8">
    <source>
        <dbReference type="EMBL" id="GLS27142.1"/>
    </source>
</evidence>
<evidence type="ECO:0000256" key="2">
    <source>
        <dbReference type="ARBA" id="ARBA00022723"/>
    </source>
</evidence>
<keyword evidence="3" id="KW-0378">Hydrolase</keyword>
<keyword evidence="5" id="KW-0482">Metalloprotease</keyword>
<dbReference type="NCBIfam" id="NF000642">
    <property type="entry name" value="PRK00024.1"/>
    <property type="match status" value="1"/>
</dbReference>
<evidence type="ECO:0000256" key="1">
    <source>
        <dbReference type="ARBA" id="ARBA00022670"/>
    </source>
</evidence>
<dbReference type="PROSITE" id="PS50249">
    <property type="entry name" value="MPN"/>
    <property type="match status" value="1"/>
</dbReference>
<dbReference type="RefSeq" id="WP_232592827.1">
    <property type="nucleotide sequence ID" value="NZ_BSPD01000065.1"/>
</dbReference>
<dbReference type="GO" id="GO:0046872">
    <property type="term" value="F:metal ion binding"/>
    <property type="evidence" value="ECO:0007669"/>
    <property type="project" value="UniProtKB-KW"/>
</dbReference>
<dbReference type="AlphaFoldDB" id="A0AA37WQF6"/>
<reference evidence="8 9" key="1">
    <citation type="journal article" date="2014" name="Int. J. Syst. Evol. Microbiol.">
        <title>Complete genome sequence of Corynebacterium casei LMG S-19264T (=DSM 44701T), isolated from a smear-ripened cheese.</title>
        <authorList>
            <consortium name="US DOE Joint Genome Institute (JGI-PGF)"/>
            <person name="Walter F."/>
            <person name="Albersmeier A."/>
            <person name="Kalinowski J."/>
            <person name="Ruckert C."/>
        </authorList>
    </citation>
    <scope>NUCLEOTIDE SEQUENCE [LARGE SCALE GENOMIC DNA]</scope>
    <source>
        <strain evidence="8 9">NBRC 110095</strain>
    </source>
</reference>
<proteinExistence type="inferred from homology"/>
<evidence type="ECO:0000256" key="3">
    <source>
        <dbReference type="ARBA" id="ARBA00022801"/>
    </source>
</evidence>
<dbReference type="PROSITE" id="PS01302">
    <property type="entry name" value="UPF0758"/>
    <property type="match status" value="1"/>
</dbReference>
<dbReference type="InterPro" id="IPR046778">
    <property type="entry name" value="UPF0758_N"/>
</dbReference>